<evidence type="ECO:0000313" key="3">
    <source>
        <dbReference type="EMBL" id="SCX95911.1"/>
    </source>
</evidence>
<dbReference type="PROSITE" id="PS51257">
    <property type="entry name" value="PROKAR_LIPOPROTEIN"/>
    <property type="match status" value="1"/>
</dbReference>
<gene>
    <name evidence="3" type="ORF">SAMN05660710_00350</name>
</gene>
<dbReference type="RefSeq" id="WP_245686500.1">
    <property type="nucleotide sequence ID" value="NZ_FMVT01000001.1"/>
</dbReference>
<evidence type="ECO:0000256" key="1">
    <source>
        <dbReference type="SAM" id="MobiDB-lite"/>
    </source>
</evidence>
<sequence length="348" mass="37491">MIRRRDGRTAGRPMAALALAGLLLAACEAGPTAPTSEAPRPQPRPEAAIGESAEQARIRAERAERNRAANAAAVQASAAASPASRTQRDYYARMEARLLAQGRLRTDRVPLDAPIDPETLAQNFVQIALRDEYRRDNGALVADAQPAPLRRWDRPVRMQLEFGASADVAAQRAVRAEVADFAGRLASASGHPVTLTGDGGNFVIMVVTEDERRAMAPRLAQLVPGIPASDLAVLTDLPPAIACTVFAYSEGANPVYARAVAVIRAELPRLLRNSCIHEELAQGMGLANDSPAARPSIFNDDEEFALLTRHDELLLRILYDRRLRPGMSEAEALPIVRRIAAELLAAPA</sequence>
<accession>A0A1G5C0L2</accession>
<protein>
    <recommendedName>
        <fullName evidence="5">DUF2927 domain-containing protein</fullName>
    </recommendedName>
</protein>
<keyword evidence="2" id="KW-0732">Signal</keyword>
<keyword evidence="4" id="KW-1185">Reference proteome</keyword>
<feature type="signal peptide" evidence="2">
    <location>
        <begin position="1"/>
        <end position="25"/>
    </location>
</feature>
<evidence type="ECO:0000256" key="2">
    <source>
        <dbReference type="SAM" id="SignalP"/>
    </source>
</evidence>
<dbReference type="Proteomes" id="UP000199502">
    <property type="component" value="Unassembled WGS sequence"/>
</dbReference>
<reference evidence="3 4" key="1">
    <citation type="submission" date="2016-10" db="EMBL/GenBank/DDBJ databases">
        <authorList>
            <person name="de Groot N.N."/>
        </authorList>
    </citation>
    <scope>NUCLEOTIDE SEQUENCE [LARGE SCALE GENOMIC DNA]</scope>
    <source>
        <strain evidence="3 4">CGMCC 1.8925</strain>
    </source>
</reference>
<dbReference type="EMBL" id="FMVT01000001">
    <property type="protein sequence ID" value="SCX95911.1"/>
    <property type="molecule type" value="Genomic_DNA"/>
</dbReference>
<proteinExistence type="predicted"/>
<dbReference type="Pfam" id="PF11150">
    <property type="entry name" value="DUF2927"/>
    <property type="match status" value="1"/>
</dbReference>
<dbReference type="STRING" id="336292.SAMN05660710_00350"/>
<organism evidence="3 4">
    <name type="scientific">Paracoccus tibetensis</name>
    <dbReference type="NCBI Taxonomy" id="336292"/>
    <lineage>
        <taxon>Bacteria</taxon>
        <taxon>Pseudomonadati</taxon>
        <taxon>Pseudomonadota</taxon>
        <taxon>Alphaproteobacteria</taxon>
        <taxon>Rhodobacterales</taxon>
        <taxon>Paracoccaceae</taxon>
        <taxon>Paracoccus</taxon>
    </lineage>
</organism>
<name>A0A1G5C0L2_9RHOB</name>
<dbReference type="InterPro" id="IPR021323">
    <property type="entry name" value="DUF2927"/>
</dbReference>
<evidence type="ECO:0008006" key="5">
    <source>
        <dbReference type="Google" id="ProtNLM"/>
    </source>
</evidence>
<feature type="region of interest" description="Disordered" evidence="1">
    <location>
        <begin position="31"/>
        <end position="52"/>
    </location>
</feature>
<evidence type="ECO:0000313" key="4">
    <source>
        <dbReference type="Proteomes" id="UP000199502"/>
    </source>
</evidence>
<feature type="chain" id="PRO_5011683147" description="DUF2927 domain-containing protein" evidence="2">
    <location>
        <begin position="26"/>
        <end position="348"/>
    </location>
</feature>
<dbReference type="AlphaFoldDB" id="A0A1G5C0L2"/>